<feature type="compositionally biased region" description="Basic and acidic residues" evidence="1">
    <location>
        <begin position="9"/>
        <end position="20"/>
    </location>
</feature>
<organism evidence="2 3">
    <name type="scientific">Schizopora paradoxa</name>
    <dbReference type="NCBI Taxonomy" id="27342"/>
    <lineage>
        <taxon>Eukaryota</taxon>
        <taxon>Fungi</taxon>
        <taxon>Dikarya</taxon>
        <taxon>Basidiomycota</taxon>
        <taxon>Agaricomycotina</taxon>
        <taxon>Agaricomycetes</taxon>
        <taxon>Hymenochaetales</taxon>
        <taxon>Schizoporaceae</taxon>
        <taxon>Schizopora</taxon>
    </lineage>
</organism>
<accession>A0A0H2QZI9</accession>
<dbReference type="EMBL" id="KQ086422">
    <property type="protein sequence ID" value="KLO04829.1"/>
    <property type="molecule type" value="Genomic_DNA"/>
</dbReference>
<evidence type="ECO:0000256" key="1">
    <source>
        <dbReference type="SAM" id="MobiDB-lite"/>
    </source>
</evidence>
<name>A0A0H2QZI9_9AGAM</name>
<proteinExistence type="predicted"/>
<evidence type="ECO:0000313" key="2">
    <source>
        <dbReference type="EMBL" id="KLO04829.1"/>
    </source>
</evidence>
<feature type="compositionally biased region" description="Polar residues" evidence="1">
    <location>
        <begin position="23"/>
        <end position="33"/>
    </location>
</feature>
<dbReference type="InParanoid" id="A0A0H2QZI9"/>
<feature type="region of interest" description="Disordered" evidence="1">
    <location>
        <begin position="1"/>
        <end position="72"/>
    </location>
</feature>
<evidence type="ECO:0000313" key="3">
    <source>
        <dbReference type="Proteomes" id="UP000053477"/>
    </source>
</evidence>
<gene>
    <name evidence="2" type="ORF">SCHPADRAFT_896739</name>
</gene>
<reference evidence="2 3" key="1">
    <citation type="submission" date="2015-04" db="EMBL/GenBank/DDBJ databases">
        <title>Complete genome sequence of Schizopora paradoxa KUC8140, a cosmopolitan wood degrader in East Asia.</title>
        <authorList>
            <consortium name="DOE Joint Genome Institute"/>
            <person name="Min B."/>
            <person name="Park H."/>
            <person name="Jang Y."/>
            <person name="Kim J.-J."/>
            <person name="Kim K.H."/>
            <person name="Pangilinan J."/>
            <person name="Lipzen A."/>
            <person name="Riley R."/>
            <person name="Grigoriev I.V."/>
            <person name="Spatafora J.W."/>
            <person name="Choi I.-G."/>
        </authorList>
    </citation>
    <scope>NUCLEOTIDE SEQUENCE [LARGE SCALE GENOMIC DNA]</scope>
    <source>
        <strain evidence="2 3">KUC8140</strain>
    </source>
</reference>
<dbReference type="Proteomes" id="UP000053477">
    <property type="component" value="Unassembled WGS sequence"/>
</dbReference>
<sequence>MPPGRPRKYATEELRLEARRSQRNGWYNKNSRLVNRRKRDARKIGREGSPVPPLPTPSPTEEPKSPRGQRSYDDTRLSEFIDANPSNPAACLSDHVLYALTYSPSPADFPLVREYWERALDGIQGRAWAEFIFDYLVSSDASISRFAPRHFTETLRTLGHISGVVDLMIEQARKADVYGRKTLIRRLTEMRQSVKDAELVLDELMACRGGGFRKLKDCILSDNVLDIIVE</sequence>
<protein>
    <submittedName>
        <fullName evidence="2">Uncharacterized protein</fullName>
    </submittedName>
</protein>
<dbReference type="AlphaFoldDB" id="A0A0H2QZI9"/>
<feature type="compositionally biased region" description="Basic and acidic residues" evidence="1">
    <location>
        <begin position="61"/>
        <end position="72"/>
    </location>
</feature>
<keyword evidence="3" id="KW-1185">Reference proteome</keyword>
<feature type="compositionally biased region" description="Pro residues" evidence="1">
    <location>
        <begin position="50"/>
        <end position="60"/>
    </location>
</feature>